<reference evidence="3" key="1">
    <citation type="journal article" date="2015" name="PeerJ">
        <title>First genomic representation of candidate bacterial phylum KSB3 points to enhanced environmental sensing as a trigger of wastewater bulking.</title>
        <authorList>
            <person name="Sekiguchi Y."/>
            <person name="Ohashi A."/>
            <person name="Parks D.H."/>
            <person name="Yamauchi T."/>
            <person name="Tyson G.W."/>
            <person name="Hugenholtz P."/>
        </authorList>
    </citation>
    <scope>NUCLEOTIDE SEQUENCE [LARGE SCALE GENOMIC DNA]</scope>
</reference>
<evidence type="ECO:0000259" key="2">
    <source>
        <dbReference type="Pfam" id="PF13349"/>
    </source>
</evidence>
<protein>
    <recommendedName>
        <fullName evidence="2">DUF4097 domain-containing protein</fullName>
    </recommendedName>
</protein>
<dbReference type="AlphaFoldDB" id="A0A081BUZ2"/>
<proteinExistence type="predicted"/>
<evidence type="ECO:0000313" key="3">
    <source>
        <dbReference type="EMBL" id="GAK56147.1"/>
    </source>
</evidence>
<feature type="coiled-coil region" evidence="1">
    <location>
        <begin position="12"/>
        <end position="42"/>
    </location>
</feature>
<dbReference type="HOGENOM" id="CLU_876205_0_0_0"/>
<dbReference type="Pfam" id="PF13349">
    <property type="entry name" value="DUF4097"/>
    <property type="match status" value="1"/>
</dbReference>
<name>A0A081BUZ2_VECG1</name>
<feature type="domain" description="DUF4097" evidence="2">
    <location>
        <begin position="103"/>
        <end position="310"/>
    </location>
</feature>
<sequence>MSDAQKEILRMLSDHIITVDQAERLLKALNEAETRKEESKSRERPGHGIGFPDIGAMFESIGETLSEIGPMVKNTMEDVLTGLLGDDLVEFDEEELTDVEPVSGQYTLAAGTQMIIMNTWKTGHAKGDLVIQGVPGDSCRIDCDNAKQIRVRQDAVHFVIQWAGGPLKIEVPAVVSSLKVRSTGGNIQLKQPACPLNVKTLGGDLELFDVPKDFKAKTMGGNIALHLSQTWRGTGRANTAGGNIFLAIPEKVSVTVNSSTIGGAIQVDEQFGRPESKQTFPGKSTVNVQIGEHASESVVALKAMGGNIELKKIYAEK</sequence>
<dbReference type="Proteomes" id="UP000030661">
    <property type="component" value="Unassembled WGS sequence"/>
</dbReference>
<evidence type="ECO:0000313" key="4">
    <source>
        <dbReference type="Proteomes" id="UP000030661"/>
    </source>
</evidence>
<evidence type="ECO:0000256" key="1">
    <source>
        <dbReference type="SAM" id="Coils"/>
    </source>
</evidence>
<organism evidence="3">
    <name type="scientific">Vecturithrix granuli</name>
    <dbReference type="NCBI Taxonomy" id="1499967"/>
    <lineage>
        <taxon>Bacteria</taxon>
        <taxon>Candidatus Moduliflexota</taxon>
        <taxon>Candidatus Vecturitrichia</taxon>
        <taxon>Candidatus Vecturitrichales</taxon>
        <taxon>Candidatus Vecturitrichaceae</taxon>
        <taxon>Candidatus Vecturithrix</taxon>
    </lineage>
</organism>
<dbReference type="InterPro" id="IPR025164">
    <property type="entry name" value="Toastrack_DUF4097"/>
</dbReference>
<accession>A0A081BUZ2</accession>
<keyword evidence="4" id="KW-1185">Reference proteome</keyword>
<dbReference type="EMBL" id="DF820464">
    <property type="protein sequence ID" value="GAK56147.1"/>
    <property type="molecule type" value="Genomic_DNA"/>
</dbReference>
<gene>
    <name evidence="3" type="ORF">U27_03109</name>
</gene>
<keyword evidence="1" id="KW-0175">Coiled coil</keyword>